<evidence type="ECO:0000256" key="4">
    <source>
        <dbReference type="ARBA" id="ARBA00022833"/>
    </source>
</evidence>
<dbReference type="InterPro" id="IPR036866">
    <property type="entry name" value="RibonucZ/Hydroxyglut_hydro"/>
</dbReference>
<dbReference type="SMART" id="SM00849">
    <property type="entry name" value="Lactamase_B"/>
    <property type="match status" value="1"/>
</dbReference>
<evidence type="ECO:0000256" key="3">
    <source>
        <dbReference type="ARBA" id="ARBA00022801"/>
    </source>
</evidence>
<dbReference type="Proteomes" id="UP000016900">
    <property type="component" value="Chromosome"/>
</dbReference>
<dbReference type="SUPFAM" id="SSF56281">
    <property type="entry name" value="Metallo-hydrolase/oxidoreductase"/>
    <property type="match status" value="1"/>
</dbReference>
<sequence length="211" mass="23379">MNYQIIQVTSFAQNCSVLWDELYLEKAALVDPGGDTETIMATLSKHTLIPSQILLTHGHLDHVGSAGELAKYYKIPILGPHPLDAFLLNSLSTQSSKFGLKEECSILKPDRWLKEGDRVQIGNITLNVLHCPGHTPGHIVFFSHIDRLLISGDVIFKGSIGRTDFPKSSYRDLIKSIKSKLMPLGDDITFLPGHGAISTLGYERINNIFLQ</sequence>
<dbReference type="CDD" id="cd07737">
    <property type="entry name" value="YcbL-like_MBL-fold"/>
    <property type="match status" value="1"/>
</dbReference>
<dbReference type="STRING" id="1235990.BMSBPS_0343"/>
<keyword evidence="3" id="KW-0378">Hydrolase</keyword>
<dbReference type="OrthoDB" id="9802991at2"/>
<dbReference type="EMBL" id="AP012554">
    <property type="protein sequence ID" value="BAO00679.1"/>
    <property type="molecule type" value="Genomic_DNA"/>
</dbReference>
<proteinExistence type="predicted"/>
<organism evidence="5 6">
    <name type="scientific">Candidatus Pantoea carbekii</name>
    <dbReference type="NCBI Taxonomy" id="1235990"/>
    <lineage>
        <taxon>Bacteria</taxon>
        <taxon>Pseudomonadati</taxon>
        <taxon>Pseudomonadota</taxon>
        <taxon>Gammaproteobacteria</taxon>
        <taxon>Enterobacterales</taxon>
        <taxon>Erwiniaceae</taxon>
        <taxon>Pantoea</taxon>
    </lineage>
</organism>
<dbReference type="eggNOG" id="COG0491">
    <property type="taxonomic scope" value="Bacteria"/>
</dbReference>
<dbReference type="Gene3D" id="3.60.15.10">
    <property type="entry name" value="Ribonuclease Z/Hydroxyacylglutathione hydrolase-like"/>
    <property type="match status" value="1"/>
</dbReference>
<protein>
    <submittedName>
        <fullName evidence="5">Uncharacterized protein</fullName>
    </submittedName>
</protein>
<keyword evidence="6" id="KW-1185">Reference proteome</keyword>
<dbReference type="PANTHER" id="PTHR46233:SF3">
    <property type="entry name" value="HYDROXYACYLGLUTATHIONE HYDROLASE GLOC"/>
    <property type="match status" value="1"/>
</dbReference>
<evidence type="ECO:0000256" key="1">
    <source>
        <dbReference type="ARBA" id="ARBA00001947"/>
    </source>
</evidence>
<accession>U3U8K0</accession>
<dbReference type="AlphaFoldDB" id="U3U8K0"/>
<reference evidence="5 6" key="1">
    <citation type="submission" date="2012-10" db="EMBL/GenBank/DDBJ databases">
        <title>Genome sequence of the symbiont of the pentatomidae stink bug Halyomorpha halys.</title>
        <authorList>
            <person name="Kobayashi H."/>
            <person name="Fujii-Muramatsu R."/>
            <person name="Takeishi K."/>
            <person name="Noda H."/>
        </authorList>
    </citation>
    <scope>NUCLEOTIDE SEQUENCE [LARGE SCALE GENOMIC DNA]</scope>
</reference>
<dbReference type="KEGG" id="pck:BMSBPS_0343"/>
<comment type="cofactor">
    <cofactor evidence="1">
        <name>Zn(2+)</name>
        <dbReference type="ChEBI" id="CHEBI:29105"/>
    </cofactor>
</comment>
<dbReference type="KEGG" id="hhs:HHS_07090"/>
<dbReference type="PANTHER" id="PTHR46233">
    <property type="entry name" value="HYDROXYACYLGLUTATHIONE HYDROLASE GLOC"/>
    <property type="match status" value="1"/>
</dbReference>
<dbReference type="InterPro" id="IPR001279">
    <property type="entry name" value="Metallo-B-lactamas"/>
</dbReference>
<keyword evidence="4" id="KW-0862">Zinc</keyword>
<keyword evidence="2" id="KW-0479">Metal-binding</keyword>
<dbReference type="PATRIC" id="fig|1235990.3.peg.706"/>
<name>U3U8K0_9GAMM</name>
<evidence type="ECO:0000313" key="6">
    <source>
        <dbReference type="Proteomes" id="UP000016900"/>
    </source>
</evidence>
<dbReference type="RefSeq" id="WP_022564698.1">
    <property type="nucleotide sequence ID" value="NZ_CP010907.1"/>
</dbReference>
<dbReference type="GO" id="GO:0016787">
    <property type="term" value="F:hydrolase activity"/>
    <property type="evidence" value="ECO:0007669"/>
    <property type="project" value="UniProtKB-KW"/>
</dbReference>
<evidence type="ECO:0000313" key="5">
    <source>
        <dbReference type="EMBL" id="BAO00679.1"/>
    </source>
</evidence>
<dbReference type="InterPro" id="IPR051453">
    <property type="entry name" value="MBL_Glyoxalase_II"/>
</dbReference>
<dbReference type="Pfam" id="PF00753">
    <property type="entry name" value="Lactamase_B"/>
    <property type="match status" value="1"/>
</dbReference>
<dbReference type="GO" id="GO:0046872">
    <property type="term" value="F:metal ion binding"/>
    <property type="evidence" value="ECO:0007669"/>
    <property type="project" value="UniProtKB-KW"/>
</dbReference>
<evidence type="ECO:0000256" key="2">
    <source>
        <dbReference type="ARBA" id="ARBA00022723"/>
    </source>
</evidence>
<gene>
    <name evidence="5" type="ORF">HHS_07090</name>
</gene>